<evidence type="ECO:0000313" key="4">
    <source>
        <dbReference type="Proteomes" id="UP000314901"/>
    </source>
</evidence>
<dbReference type="GeneID" id="66285542"/>
<accession>A0AAX1F0V8</accession>
<name>A0AAX1F0V8_9PROT</name>
<feature type="chain" id="PRO_5043959626" evidence="1">
    <location>
        <begin position="19"/>
        <end position="574"/>
    </location>
</feature>
<sequence length="574" mass="61685">MKKLFGLFLFGLFFNLRAEPVLNFSVSSVTGASGNGFTSVGSNSTFTGTRLIDINSFTGQQSYNFITDPGAYAAVIQASTSANVDSLASYLGIQSSLISNYLDPAPSTLAGFTPTNFAYLGKEISLSSNTNYSFYWATANTDYSPYTDGTFFALSKIDTTNTLTSFSMLSRMSKSNDASSVIPGVTPGYPSGTGVLNSFGATDWVKKSFTVDTQGTYKIVFGSFNSLDTILSPILLVSGVEAETVSLTQGVMLLSFINFSPSSPSLGDTNASLQLYAYQLRGAYNSQVAASNLSLNHDCNLFDTKGLCISAGGRYTTIDNPATNASAAVVSLGYKVNPNIRFGGFLDQNVNIQSPSSINIANKNPLMGLYAVWNKDASGLGYQLRLANTYQDKDVTTTRVAYGDTGEAGSGTAKLNSQSYLAELSYAFQYQDKTLVRPYFGLRYTKLKRDGYTESSGAEYALAYDTLNDRSTTALMGARVNYQVTPKTTLTANLGIEQDLHHKVGNLTASNIDIGDLTPIAFNSNIKRTRPVASVGAFYDVTKAQRLSGTVTYQQLPFQSTGATSLYVNYMIGF</sequence>
<dbReference type="EMBL" id="CP040953">
    <property type="protein sequence ID" value="QDC41685.1"/>
    <property type="molecule type" value="Genomic_DNA"/>
</dbReference>
<dbReference type="Pfam" id="PF03797">
    <property type="entry name" value="Autotransporter"/>
    <property type="match status" value="1"/>
</dbReference>
<proteinExistence type="predicted"/>
<keyword evidence="1" id="KW-0732">Signal</keyword>
<gene>
    <name evidence="3" type="ORF">FIT94_06500</name>
</gene>
<dbReference type="PROSITE" id="PS51208">
    <property type="entry name" value="AUTOTRANSPORTER"/>
    <property type="match status" value="1"/>
</dbReference>
<dbReference type="Gene3D" id="2.40.128.130">
    <property type="entry name" value="Autotransporter beta-domain"/>
    <property type="match status" value="1"/>
</dbReference>
<dbReference type="KEGG" id="muv:FIT94_06500"/>
<dbReference type="InterPro" id="IPR005546">
    <property type="entry name" value="Autotransporte_beta"/>
</dbReference>
<dbReference type="SMART" id="SM00869">
    <property type="entry name" value="Autotransporter"/>
    <property type="match status" value="1"/>
</dbReference>
<protein>
    <submittedName>
        <fullName evidence="3">Autotransporter outer membrane beta-barrel domain-containing protein</fullName>
    </submittedName>
</protein>
<organism evidence="3 4">
    <name type="scientific">Candidatus Methylopumilus universalis</name>
    <dbReference type="NCBI Taxonomy" id="2588536"/>
    <lineage>
        <taxon>Bacteria</taxon>
        <taxon>Pseudomonadati</taxon>
        <taxon>Pseudomonadota</taxon>
        <taxon>Betaproteobacteria</taxon>
        <taxon>Nitrosomonadales</taxon>
        <taxon>Methylophilaceae</taxon>
        <taxon>Candidatus Methylopumilus</taxon>
    </lineage>
</organism>
<feature type="signal peptide" evidence="1">
    <location>
        <begin position="1"/>
        <end position="18"/>
    </location>
</feature>
<reference evidence="3 4" key="1">
    <citation type="journal article" date="2019" name="ISME J.">
        <title>Evolution in action: habitat transition from sediment to the pelagial leads to genome streamlining in Methylophilaceae.</title>
        <authorList>
            <person name="Salcher M."/>
            <person name="Schaefle D."/>
            <person name="Kaspar M."/>
            <person name="Neuenschwander S.M."/>
            <person name="Ghai R."/>
        </authorList>
    </citation>
    <scope>NUCLEOTIDE SEQUENCE [LARGE SCALE GENOMIC DNA]</scope>
    <source>
        <strain evidence="3 4">MMS-RVI-51</strain>
    </source>
</reference>
<evidence type="ECO:0000256" key="1">
    <source>
        <dbReference type="SAM" id="SignalP"/>
    </source>
</evidence>
<dbReference type="SUPFAM" id="SSF103515">
    <property type="entry name" value="Autotransporter"/>
    <property type="match status" value="1"/>
</dbReference>
<dbReference type="Proteomes" id="UP000314901">
    <property type="component" value="Chromosome"/>
</dbReference>
<dbReference type="InterPro" id="IPR036709">
    <property type="entry name" value="Autotransporte_beta_dom_sf"/>
</dbReference>
<evidence type="ECO:0000313" key="3">
    <source>
        <dbReference type="EMBL" id="QDC41685.1"/>
    </source>
</evidence>
<dbReference type="AlphaFoldDB" id="A0AAX1F0V8"/>
<feature type="domain" description="Autotransporter" evidence="2">
    <location>
        <begin position="300"/>
        <end position="574"/>
    </location>
</feature>
<dbReference type="RefSeq" id="WP_139868717.1">
    <property type="nucleotide sequence ID" value="NZ_CP040949.1"/>
</dbReference>
<evidence type="ECO:0000259" key="2">
    <source>
        <dbReference type="PROSITE" id="PS51208"/>
    </source>
</evidence>